<dbReference type="Pfam" id="PF12680">
    <property type="entry name" value="SnoaL_2"/>
    <property type="match status" value="1"/>
</dbReference>
<evidence type="ECO:0000313" key="3">
    <source>
        <dbReference type="Proteomes" id="UP000515512"/>
    </source>
</evidence>
<dbReference type="KEGG" id="nhu:H0264_20770"/>
<keyword evidence="3" id="KW-1185">Reference proteome</keyword>
<protein>
    <submittedName>
        <fullName evidence="2">Nuclear transport factor 2 family protein</fullName>
    </submittedName>
</protein>
<dbReference type="Proteomes" id="UP000515512">
    <property type="component" value="Chromosome"/>
</dbReference>
<dbReference type="AlphaFoldDB" id="A0A7D6VB02"/>
<dbReference type="InterPro" id="IPR037401">
    <property type="entry name" value="SnoaL-like"/>
</dbReference>
<evidence type="ECO:0000313" key="2">
    <source>
        <dbReference type="EMBL" id="QLY27875.1"/>
    </source>
</evidence>
<accession>A0A7D6VB02</accession>
<dbReference type="EMBL" id="CP059399">
    <property type="protein sequence ID" value="QLY27875.1"/>
    <property type="molecule type" value="Genomic_DNA"/>
</dbReference>
<feature type="domain" description="SnoaL-like" evidence="1">
    <location>
        <begin position="8"/>
        <end position="107"/>
    </location>
</feature>
<sequence>MSEYESIAQRYIDSWNEKDAGKRRALIDELYTADVVFTDPLVDLVGTDALDGMVAGAQEQFAGLEFGLGPVDGHHDIARFTWTLGAPGADEPIVVGFDVITLVDGRIGRVQGFLDKVPG</sequence>
<dbReference type="Gene3D" id="3.10.450.50">
    <property type="match status" value="1"/>
</dbReference>
<dbReference type="SUPFAM" id="SSF54427">
    <property type="entry name" value="NTF2-like"/>
    <property type="match status" value="1"/>
</dbReference>
<evidence type="ECO:0000259" key="1">
    <source>
        <dbReference type="Pfam" id="PF12680"/>
    </source>
</evidence>
<reference evidence="2 3" key="1">
    <citation type="submission" date="2020-07" db="EMBL/GenBank/DDBJ databases">
        <authorList>
            <person name="Zhuang K."/>
            <person name="Ran Y."/>
        </authorList>
    </citation>
    <scope>NUCLEOTIDE SEQUENCE [LARGE SCALE GENOMIC DNA]</scope>
    <source>
        <strain evidence="2 3">WCH-YHL-001</strain>
    </source>
</reference>
<dbReference type="InterPro" id="IPR032710">
    <property type="entry name" value="NTF2-like_dom_sf"/>
</dbReference>
<gene>
    <name evidence="2" type="ORF">H0264_20770</name>
</gene>
<proteinExistence type="predicted"/>
<dbReference type="RefSeq" id="WP_181579083.1">
    <property type="nucleotide sequence ID" value="NZ_CP059399.1"/>
</dbReference>
<organism evidence="2 3">
    <name type="scientific">Nocardia huaxiensis</name>
    <dbReference type="NCBI Taxonomy" id="2755382"/>
    <lineage>
        <taxon>Bacteria</taxon>
        <taxon>Bacillati</taxon>
        <taxon>Actinomycetota</taxon>
        <taxon>Actinomycetes</taxon>
        <taxon>Mycobacteriales</taxon>
        <taxon>Nocardiaceae</taxon>
        <taxon>Nocardia</taxon>
    </lineage>
</organism>
<name>A0A7D6VB02_9NOCA</name>